<accession>A0A918UTL1</accession>
<reference evidence="1" key="2">
    <citation type="submission" date="2020-09" db="EMBL/GenBank/DDBJ databases">
        <authorList>
            <person name="Sun Q."/>
            <person name="Kim S."/>
        </authorList>
    </citation>
    <scope>NUCLEOTIDE SEQUENCE</scope>
    <source>
        <strain evidence="1">KCTC 12368</strain>
    </source>
</reference>
<sequence length="177" mass="19903">MDSITLIIAFLLTGAFALPLILNAQKNKKIQKTALNNYKTFSQSQGLTIGEQEFWRNAYYLGLDAHKRILIYSADLAKETPECIDLSGLKALHKQEVSRMSGQGKGKEKIIDRISLELEYWNKPMRKTLEIYDGERFSALVGEPVVLARWLEILSPLISSAAEVKAGSPKKPMLLNH</sequence>
<name>A0A918UTL1_9BACT</name>
<evidence type="ECO:0000313" key="2">
    <source>
        <dbReference type="Proteomes" id="UP000619457"/>
    </source>
</evidence>
<comment type="caution">
    <text evidence="1">The sequence shown here is derived from an EMBL/GenBank/DDBJ whole genome shotgun (WGS) entry which is preliminary data.</text>
</comment>
<evidence type="ECO:0000313" key="1">
    <source>
        <dbReference type="EMBL" id="GGZ32248.1"/>
    </source>
</evidence>
<gene>
    <name evidence="1" type="ORF">GCM10007049_27090</name>
</gene>
<dbReference type="RefSeq" id="WP_018474939.1">
    <property type="nucleotide sequence ID" value="NZ_BMWX01000004.1"/>
</dbReference>
<protein>
    <submittedName>
        <fullName evidence="1">Uncharacterized protein</fullName>
    </submittedName>
</protein>
<dbReference type="AlphaFoldDB" id="A0A918UTL1"/>
<reference evidence="1" key="1">
    <citation type="journal article" date="2014" name="Int. J. Syst. Evol. Microbiol.">
        <title>Complete genome sequence of Corynebacterium casei LMG S-19264T (=DSM 44701T), isolated from a smear-ripened cheese.</title>
        <authorList>
            <consortium name="US DOE Joint Genome Institute (JGI-PGF)"/>
            <person name="Walter F."/>
            <person name="Albersmeier A."/>
            <person name="Kalinowski J."/>
            <person name="Ruckert C."/>
        </authorList>
    </citation>
    <scope>NUCLEOTIDE SEQUENCE</scope>
    <source>
        <strain evidence="1">KCTC 12368</strain>
    </source>
</reference>
<proteinExistence type="predicted"/>
<organism evidence="1 2">
    <name type="scientific">Echinicola pacifica</name>
    <dbReference type="NCBI Taxonomy" id="346377"/>
    <lineage>
        <taxon>Bacteria</taxon>
        <taxon>Pseudomonadati</taxon>
        <taxon>Bacteroidota</taxon>
        <taxon>Cytophagia</taxon>
        <taxon>Cytophagales</taxon>
        <taxon>Cyclobacteriaceae</taxon>
        <taxon>Echinicola</taxon>
    </lineage>
</organism>
<keyword evidence="2" id="KW-1185">Reference proteome</keyword>
<dbReference type="Proteomes" id="UP000619457">
    <property type="component" value="Unassembled WGS sequence"/>
</dbReference>
<dbReference type="EMBL" id="BMWX01000004">
    <property type="protein sequence ID" value="GGZ32248.1"/>
    <property type="molecule type" value="Genomic_DNA"/>
</dbReference>